<keyword evidence="3" id="KW-0645">Protease</keyword>
<evidence type="ECO:0000259" key="2">
    <source>
        <dbReference type="PROSITE" id="PS51903"/>
    </source>
</evidence>
<dbReference type="InterPro" id="IPR036628">
    <property type="entry name" value="Clp_N_dom_sf"/>
</dbReference>
<dbReference type="InterPro" id="IPR004176">
    <property type="entry name" value="Clp_R_N"/>
</dbReference>
<protein>
    <submittedName>
        <fullName evidence="3">Clp protease N-terminal domain-containing protein</fullName>
    </submittedName>
</protein>
<comment type="caution">
    <text evidence="3">The sequence shown here is derived from an EMBL/GenBank/DDBJ whole genome shotgun (WGS) entry which is preliminary data.</text>
</comment>
<dbReference type="Proteomes" id="UP001595891">
    <property type="component" value="Unassembled WGS sequence"/>
</dbReference>
<feature type="domain" description="Clp R" evidence="2">
    <location>
        <begin position="2"/>
        <end position="186"/>
    </location>
</feature>
<name>A0ABV9ECY7_9ACTN</name>
<evidence type="ECO:0000313" key="3">
    <source>
        <dbReference type="EMBL" id="MFC4587400.1"/>
    </source>
</evidence>
<dbReference type="GO" id="GO:0008233">
    <property type="term" value="F:peptidase activity"/>
    <property type="evidence" value="ECO:0007669"/>
    <property type="project" value="UniProtKB-KW"/>
</dbReference>
<dbReference type="InterPro" id="IPR044217">
    <property type="entry name" value="CLPT1/2"/>
</dbReference>
<accession>A0ABV9ECY7</accession>
<dbReference type="RefSeq" id="WP_262841960.1">
    <property type="nucleotide sequence ID" value="NZ_JANZYP010000008.1"/>
</dbReference>
<keyword evidence="4" id="KW-1185">Reference proteome</keyword>
<dbReference type="PANTHER" id="PTHR47016:SF5">
    <property type="entry name" value="CLP DOMAIN SUPERFAMILY PROTEIN"/>
    <property type="match status" value="1"/>
</dbReference>
<proteinExistence type="predicted"/>
<dbReference type="EMBL" id="JBHSFN010000008">
    <property type="protein sequence ID" value="MFC4587400.1"/>
    <property type="molecule type" value="Genomic_DNA"/>
</dbReference>
<evidence type="ECO:0000256" key="1">
    <source>
        <dbReference type="PROSITE-ProRule" id="PRU01251"/>
    </source>
</evidence>
<dbReference type="PANTHER" id="PTHR47016">
    <property type="entry name" value="ATP-DEPENDENT CLP PROTEASE ATP-BINDING SUBUNIT CLPT1, CHLOROPLASTIC"/>
    <property type="match status" value="1"/>
</dbReference>
<dbReference type="PROSITE" id="PS51903">
    <property type="entry name" value="CLP_R"/>
    <property type="match status" value="1"/>
</dbReference>
<reference evidence="4" key="1">
    <citation type="journal article" date="2019" name="Int. J. Syst. Evol. Microbiol.">
        <title>The Global Catalogue of Microorganisms (GCM) 10K type strain sequencing project: providing services to taxonomists for standard genome sequencing and annotation.</title>
        <authorList>
            <consortium name="The Broad Institute Genomics Platform"/>
            <consortium name="The Broad Institute Genome Sequencing Center for Infectious Disease"/>
            <person name="Wu L."/>
            <person name="Ma J."/>
        </authorList>
    </citation>
    <scope>NUCLEOTIDE SEQUENCE [LARGE SCALE GENOMIC DNA]</scope>
    <source>
        <strain evidence="4">CCUG 49560</strain>
    </source>
</reference>
<gene>
    <name evidence="3" type="ORF">ACFO8L_15000</name>
</gene>
<organism evidence="3 4">
    <name type="scientific">Sphaerisporangium corydalis</name>
    <dbReference type="NCBI Taxonomy" id="1441875"/>
    <lineage>
        <taxon>Bacteria</taxon>
        <taxon>Bacillati</taxon>
        <taxon>Actinomycetota</taxon>
        <taxon>Actinomycetes</taxon>
        <taxon>Streptosporangiales</taxon>
        <taxon>Streptosporangiaceae</taxon>
        <taxon>Sphaerisporangium</taxon>
    </lineage>
</organism>
<dbReference type="GO" id="GO:0006508">
    <property type="term" value="P:proteolysis"/>
    <property type="evidence" value="ECO:0007669"/>
    <property type="project" value="UniProtKB-KW"/>
</dbReference>
<evidence type="ECO:0000313" key="4">
    <source>
        <dbReference type="Proteomes" id="UP001595891"/>
    </source>
</evidence>
<dbReference type="SUPFAM" id="SSF81923">
    <property type="entry name" value="Double Clp-N motif"/>
    <property type="match status" value="2"/>
</dbReference>
<keyword evidence="1" id="KW-0677">Repeat</keyword>
<dbReference type="Gene3D" id="1.10.1780.10">
    <property type="entry name" value="Clp, N-terminal domain"/>
    <property type="match status" value="2"/>
</dbReference>
<dbReference type="Pfam" id="PF02861">
    <property type="entry name" value="Clp_N"/>
    <property type="match status" value="2"/>
</dbReference>
<sequence>MFERFHEDARQTVVLAQEEALLFDHDHIGTEHLLLALLRQPGTVPATVLARHGLEHDDVGDRIGRLVAAAAPDDLDASALESIGIDLDAIREKVEATFGPGALDREPRSRRDRPWRVGGRLPFTRRAKKVLELSLRESLALGHNYICGGHILLGLLREGEGLAAKVIADAGVDFDTLRQEIRAELG</sequence>
<keyword evidence="3" id="KW-0378">Hydrolase</keyword>